<comment type="caution">
    <text evidence="2">The sequence shown here is derived from an EMBL/GenBank/DDBJ whole genome shotgun (WGS) entry which is preliminary data.</text>
</comment>
<sequence length="315" mass="34430">MRIVITGATSFVGAAAIQELLENGHEVYAVVRPSSRKLETLTGQEAGKNALREGRLHIVENDLSAPELLTEKIQGSCDAFCHFGWGGSGSGARTGEQLQEENLRASLDTVRAAKALGCRRFLFSGSQAEYGMHQTRMTEETECAPRSAYGEAKLRMRRQGEALCKELGMRYIHLRIFSAYGPGDHPWTLVESCLDAFTGNAALSLGACTQKWNFIYITDLAKAVRALLETPEAAFEGLGNPVFNVAGDDTRPLKEFVEEIHRLCKGGGNCLYGDRKENAEGAVNLIPDIGKICRITGWKPETAFGEGIKKTLESR</sequence>
<evidence type="ECO:0000259" key="1">
    <source>
        <dbReference type="Pfam" id="PF01370"/>
    </source>
</evidence>
<dbReference type="PANTHER" id="PTHR43245:SF13">
    <property type="entry name" value="UDP-D-APIOSE_UDP-D-XYLOSE SYNTHASE 2"/>
    <property type="match status" value="1"/>
</dbReference>
<dbReference type="InterPro" id="IPR050177">
    <property type="entry name" value="Lipid_A_modif_metabolic_enz"/>
</dbReference>
<dbReference type="EMBL" id="JACRTJ010000014">
    <property type="protein sequence ID" value="MBC8598917.1"/>
    <property type="molecule type" value="Genomic_DNA"/>
</dbReference>
<accession>A0ABR7NU98</accession>
<proteinExistence type="predicted"/>
<dbReference type="Proteomes" id="UP000647491">
    <property type="component" value="Unassembled WGS sequence"/>
</dbReference>
<dbReference type="PANTHER" id="PTHR43245">
    <property type="entry name" value="BIFUNCTIONAL POLYMYXIN RESISTANCE PROTEIN ARNA"/>
    <property type="match status" value="1"/>
</dbReference>
<evidence type="ECO:0000313" key="3">
    <source>
        <dbReference type="Proteomes" id="UP000647491"/>
    </source>
</evidence>
<dbReference type="InterPro" id="IPR036291">
    <property type="entry name" value="NAD(P)-bd_dom_sf"/>
</dbReference>
<dbReference type="InterPro" id="IPR001509">
    <property type="entry name" value="Epimerase_deHydtase"/>
</dbReference>
<name>A0ABR7NU98_9FIRM</name>
<dbReference type="RefSeq" id="WP_262427352.1">
    <property type="nucleotide sequence ID" value="NZ_JACRTJ010000014.1"/>
</dbReference>
<evidence type="ECO:0000313" key="2">
    <source>
        <dbReference type="EMBL" id="MBC8598917.1"/>
    </source>
</evidence>
<dbReference type="Pfam" id="PF01370">
    <property type="entry name" value="Epimerase"/>
    <property type="match status" value="1"/>
</dbReference>
<feature type="domain" description="NAD-dependent epimerase/dehydratase" evidence="1">
    <location>
        <begin position="3"/>
        <end position="237"/>
    </location>
</feature>
<dbReference type="Gene3D" id="3.40.50.720">
    <property type="entry name" value="NAD(P)-binding Rossmann-like Domain"/>
    <property type="match status" value="1"/>
</dbReference>
<gene>
    <name evidence="2" type="ORF">H8708_06685</name>
</gene>
<organism evidence="2 3">
    <name type="scientific">Enterocloster hominis</name>
    <name type="common">ex Liu et al. 2021</name>
    <dbReference type="NCBI Taxonomy" id="2763663"/>
    <lineage>
        <taxon>Bacteria</taxon>
        <taxon>Bacillati</taxon>
        <taxon>Bacillota</taxon>
        <taxon>Clostridia</taxon>
        <taxon>Lachnospirales</taxon>
        <taxon>Lachnospiraceae</taxon>
        <taxon>Enterocloster</taxon>
    </lineage>
</organism>
<protein>
    <submittedName>
        <fullName evidence="2">NAD(P)-dependent oxidoreductase</fullName>
    </submittedName>
</protein>
<reference evidence="2 3" key="1">
    <citation type="submission" date="2020-08" db="EMBL/GenBank/DDBJ databases">
        <title>Genome public.</title>
        <authorList>
            <person name="Liu C."/>
            <person name="Sun Q."/>
        </authorList>
    </citation>
    <scope>NUCLEOTIDE SEQUENCE [LARGE SCALE GENOMIC DNA]</scope>
    <source>
        <strain evidence="2 3">BX10</strain>
    </source>
</reference>
<keyword evidence="3" id="KW-1185">Reference proteome</keyword>
<dbReference type="SUPFAM" id="SSF51735">
    <property type="entry name" value="NAD(P)-binding Rossmann-fold domains"/>
    <property type="match status" value="1"/>
</dbReference>